<sequence>MKEFNKSPMIEKLLINLSNHPSPLWSKEQKSSASRYGEIIDIPFPPIDAGGDETYISQLADEYESRILEQAEQKDITVHLMGEQTFCFALLSRLLNKDIPCIASTTERICKDLGEGRREMVFQFKRFREYKF</sequence>
<evidence type="ECO:0000313" key="1">
    <source>
        <dbReference type="EMBL" id="KAA6334234.1"/>
    </source>
</evidence>
<organism evidence="1">
    <name type="scientific">termite gut metagenome</name>
    <dbReference type="NCBI Taxonomy" id="433724"/>
    <lineage>
        <taxon>unclassified sequences</taxon>
        <taxon>metagenomes</taxon>
        <taxon>organismal metagenomes</taxon>
    </lineage>
</organism>
<comment type="caution">
    <text evidence="1">The sequence shown here is derived from an EMBL/GenBank/DDBJ whole genome shotgun (WGS) entry which is preliminary data.</text>
</comment>
<dbReference type="EMBL" id="SNRY01001020">
    <property type="protein sequence ID" value="KAA6334234.1"/>
    <property type="molecule type" value="Genomic_DNA"/>
</dbReference>
<dbReference type="AlphaFoldDB" id="A0A5J4RKX1"/>
<gene>
    <name evidence="1" type="ORF">EZS27_017426</name>
</gene>
<reference evidence="1" key="1">
    <citation type="submission" date="2019-03" db="EMBL/GenBank/DDBJ databases">
        <title>Single cell metagenomics reveals metabolic interactions within the superorganism composed of flagellate Streblomastix strix and complex community of Bacteroidetes bacteria on its surface.</title>
        <authorList>
            <person name="Treitli S.C."/>
            <person name="Kolisko M."/>
            <person name="Husnik F."/>
            <person name="Keeling P."/>
            <person name="Hampl V."/>
        </authorList>
    </citation>
    <scope>NUCLEOTIDE SEQUENCE</scope>
    <source>
        <strain evidence="1">STM</strain>
    </source>
</reference>
<name>A0A5J4RKX1_9ZZZZ</name>
<accession>A0A5J4RKX1</accession>
<evidence type="ECO:0008006" key="2">
    <source>
        <dbReference type="Google" id="ProtNLM"/>
    </source>
</evidence>
<protein>
    <recommendedName>
        <fullName evidence="2">CRISPR-associated protein</fullName>
    </recommendedName>
</protein>
<proteinExistence type="predicted"/>